<sequence length="256" mass="28833">MIAVNDVTIDADRIYQEMQYHPAPSKEAAEHHAATTLVVGELLRQRATELGLNVRGADDPAADDDHIEQLIEHDVHIPEATEEECRAYFDSNTERFCTSPLLDISHILIAGDPKDEGQRAYAHDIADRLLAQVKKKPDDFAQLARKHSNCDSSGNGGSLGQIEKGQTVPEFERQVFRASAGLIKSLVETRYGYHIVQIHHKVEGQPLEYDMVQERIRDYLNEKVRRKAIAQYINALMAEARIDGIELNVQKSPLMQ</sequence>
<comment type="similarity">
    <text evidence="2">Belongs to the PpiC/parvulin rotamase family.</text>
</comment>
<evidence type="ECO:0000256" key="3">
    <source>
        <dbReference type="ARBA" id="ARBA00013194"/>
    </source>
</evidence>
<evidence type="ECO:0000256" key="4">
    <source>
        <dbReference type="ARBA" id="ARBA00023110"/>
    </source>
</evidence>
<comment type="catalytic activity">
    <reaction evidence="1">
        <text>[protein]-peptidylproline (omega=180) = [protein]-peptidylproline (omega=0)</text>
        <dbReference type="Rhea" id="RHEA:16237"/>
        <dbReference type="Rhea" id="RHEA-COMP:10747"/>
        <dbReference type="Rhea" id="RHEA-COMP:10748"/>
        <dbReference type="ChEBI" id="CHEBI:83833"/>
        <dbReference type="ChEBI" id="CHEBI:83834"/>
        <dbReference type="EC" id="5.2.1.8"/>
    </reaction>
</comment>
<dbReference type="PROSITE" id="PS50198">
    <property type="entry name" value="PPIC_PPIASE_2"/>
    <property type="match status" value="1"/>
</dbReference>
<evidence type="ECO:0000313" key="7">
    <source>
        <dbReference type="EMBL" id="TGG92795.1"/>
    </source>
</evidence>
<dbReference type="PANTHER" id="PTHR47245:SF2">
    <property type="entry name" value="PEPTIDYL-PROLYL CIS-TRANS ISOMERASE HP_0175-RELATED"/>
    <property type="match status" value="1"/>
</dbReference>
<feature type="domain" description="PpiC" evidence="6">
    <location>
        <begin position="99"/>
        <end position="200"/>
    </location>
</feature>
<dbReference type="InterPro" id="IPR000297">
    <property type="entry name" value="PPIase_PpiC"/>
</dbReference>
<dbReference type="Proteomes" id="UP000297475">
    <property type="component" value="Unassembled WGS sequence"/>
</dbReference>
<evidence type="ECO:0000313" key="8">
    <source>
        <dbReference type="Proteomes" id="UP000297475"/>
    </source>
</evidence>
<reference evidence="7 8" key="1">
    <citation type="submission" date="2019-04" db="EMBL/GenBank/DDBJ databases">
        <title>Natronospirillum operosus gen. nov., sp. nov., a haloalkaliphilic satellite isolated from decaying biomass of laboratory culture of cyanobacterium Geitlerinema sp. and proposal of Natronospirillaceae fam. nov. and Saccharospirillaceae fam. nov.</title>
        <authorList>
            <person name="Kevbrin V."/>
            <person name="Boltyanskaya Y."/>
            <person name="Koziaeva V."/>
            <person name="Grouzdev D.S."/>
            <person name="Park M."/>
            <person name="Cho J."/>
        </authorList>
    </citation>
    <scope>NUCLEOTIDE SEQUENCE [LARGE SCALE GENOMIC DNA]</scope>
    <source>
        <strain evidence="7 8">G-116</strain>
    </source>
</reference>
<dbReference type="RefSeq" id="WP_135483467.1">
    <property type="nucleotide sequence ID" value="NZ_SRMF01000004.1"/>
</dbReference>
<proteinExistence type="inferred from homology"/>
<organism evidence="7 8">
    <name type="scientific">Natronospirillum operosum</name>
    <dbReference type="NCBI Taxonomy" id="2759953"/>
    <lineage>
        <taxon>Bacteria</taxon>
        <taxon>Pseudomonadati</taxon>
        <taxon>Pseudomonadota</taxon>
        <taxon>Gammaproteobacteria</taxon>
        <taxon>Oceanospirillales</taxon>
        <taxon>Natronospirillaceae</taxon>
        <taxon>Natronospirillum</taxon>
    </lineage>
</organism>
<dbReference type="InterPro" id="IPR023058">
    <property type="entry name" value="PPIase_PpiC_CS"/>
</dbReference>
<dbReference type="InterPro" id="IPR050245">
    <property type="entry name" value="PrsA_foldase"/>
</dbReference>
<dbReference type="SUPFAM" id="SSF54534">
    <property type="entry name" value="FKBP-like"/>
    <property type="match status" value="1"/>
</dbReference>
<evidence type="ECO:0000256" key="5">
    <source>
        <dbReference type="PROSITE-ProRule" id="PRU00278"/>
    </source>
</evidence>
<gene>
    <name evidence="7" type="ORF">E4656_11735</name>
</gene>
<comment type="caution">
    <text evidence="7">The sequence shown here is derived from an EMBL/GenBank/DDBJ whole genome shotgun (WGS) entry which is preliminary data.</text>
</comment>
<keyword evidence="5 7" id="KW-0413">Isomerase</keyword>
<dbReference type="GO" id="GO:0003755">
    <property type="term" value="F:peptidyl-prolyl cis-trans isomerase activity"/>
    <property type="evidence" value="ECO:0007669"/>
    <property type="project" value="UniProtKB-KW"/>
</dbReference>
<dbReference type="Gene3D" id="3.10.50.40">
    <property type="match status" value="1"/>
</dbReference>
<dbReference type="SUPFAM" id="SSF109998">
    <property type="entry name" value="Triger factor/SurA peptide-binding domain-like"/>
    <property type="match status" value="1"/>
</dbReference>
<dbReference type="InterPro" id="IPR046357">
    <property type="entry name" value="PPIase_dom_sf"/>
</dbReference>
<dbReference type="OrthoDB" id="9769613at2"/>
<evidence type="ECO:0000256" key="1">
    <source>
        <dbReference type="ARBA" id="ARBA00000971"/>
    </source>
</evidence>
<dbReference type="AlphaFoldDB" id="A0A4Z0W6E2"/>
<evidence type="ECO:0000259" key="6">
    <source>
        <dbReference type="PROSITE" id="PS50198"/>
    </source>
</evidence>
<evidence type="ECO:0000256" key="2">
    <source>
        <dbReference type="ARBA" id="ARBA00007656"/>
    </source>
</evidence>
<dbReference type="EC" id="5.2.1.8" evidence="3"/>
<dbReference type="PANTHER" id="PTHR47245">
    <property type="entry name" value="PEPTIDYLPROLYL ISOMERASE"/>
    <property type="match status" value="1"/>
</dbReference>
<dbReference type="PROSITE" id="PS01096">
    <property type="entry name" value="PPIC_PPIASE_1"/>
    <property type="match status" value="1"/>
</dbReference>
<accession>A0A4Z0W6E2</accession>
<keyword evidence="4 5" id="KW-0697">Rotamase</keyword>
<protein>
    <recommendedName>
        <fullName evidence="3">peptidylprolyl isomerase</fullName>
        <ecNumber evidence="3">5.2.1.8</ecNumber>
    </recommendedName>
</protein>
<dbReference type="InterPro" id="IPR027304">
    <property type="entry name" value="Trigger_fact/SurA_dom_sf"/>
</dbReference>
<name>A0A4Z0W6E2_9GAMM</name>
<dbReference type="EMBL" id="SRMF01000004">
    <property type="protein sequence ID" value="TGG92795.1"/>
    <property type="molecule type" value="Genomic_DNA"/>
</dbReference>
<dbReference type="Pfam" id="PF00639">
    <property type="entry name" value="Rotamase"/>
    <property type="match status" value="1"/>
</dbReference>
<keyword evidence="8" id="KW-1185">Reference proteome</keyword>